<accession>A0A9W9QK20</accession>
<dbReference type="Pfam" id="PF20246">
    <property type="entry name" value="DUF6601"/>
    <property type="match status" value="1"/>
</dbReference>
<dbReference type="InterPro" id="IPR046536">
    <property type="entry name" value="DUF6601"/>
</dbReference>
<dbReference type="Proteomes" id="UP001147695">
    <property type="component" value="Unassembled WGS sequence"/>
</dbReference>
<organism evidence="2 3">
    <name type="scientific">Penicillium brevicompactum</name>
    <dbReference type="NCBI Taxonomy" id="5074"/>
    <lineage>
        <taxon>Eukaryota</taxon>
        <taxon>Fungi</taxon>
        <taxon>Dikarya</taxon>
        <taxon>Ascomycota</taxon>
        <taxon>Pezizomycotina</taxon>
        <taxon>Eurotiomycetes</taxon>
        <taxon>Eurotiomycetidae</taxon>
        <taxon>Eurotiales</taxon>
        <taxon>Aspergillaceae</taxon>
        <taxon>Penicillium</taxon>
    </lineage>
</organism>
<dbReference type="EMBL" id="JAPZBQ010000003">
    <property type="protein sequence ID" value="KAJ5338184.1"/>
    <property type="molecule type" value="Genomic_DNA"/>
</dbReference>
<feature type="transmembrane region" description="Helical" evidence="1">
    <location>
        <begin position="262"/>
        <end position="283"/>
    </location>
</feature>
<evidence type="ECO:0000313" key="2">
    <source>
        <dbReference type="EMBL" id="KAJ5338184.1"/>
    </source>
</evidence>
<comment type="caution">
    <text evidence="2">The sequence shown here is derived from an EMBL/GenBank/DDBJ whole genome shotgun (WGS) entry which is preliminary data.</text>
</comment>
<dbReference type="PANTHER" id="PTHR34414">
    <property type="entry name" value="HET DOMAIN-CONTAINING PROTEIN-RELATED"/>
    <property type="match status" value="1"/>
</dbReference>
<evidence type="ECO:0008006" key="4">
    <source>
        <dbReference type="Google" id="ProtNLM"/>
    </source>
</evidence>
<keyword evidence="1" id="KW-0472">Membrane</keyword>
<reference evidence="2" key="2">
    <citation type="journal article" date="2023" name="IMA Fungus">
        <title>Comparative genomic study of the Penicillium genus elucidates a diverse pangenome and 15 lateral gene transfer events.</title>
        <authorList>
            <person name="Petersen C."/>
            <person name="Sorensen T."/>
            <person name="Nielsen M.R."/>
            <person name="Sondergaard T.E."/>
            <person name="Sorensen J.L."/>
            <person name="Fitzpatrick D.A."/>
            <person name="Frisvad J.C."/>
            <person name="Nielsen K.L."/>
        </authorList>
    </citation>
    <scope>NUCLEOTIDE SEQUENCE</scope>
    <source>
        <strain evidence="2">IBT 35673</strain>
    </source>
</reference>
<reference evidence="2" key="1">
    <citation type="submission" date="2022-12" db="EMBL/GenBank/DDBJ databases">
        <authorList>
            <person name="Petersen C."/>
        </authorList>
    </citation>
    <scope>NUCLEOTIDE SEQUENCE</scope>
    <source>
        <strain evidence="2">IBT 35673</strain>
    </source>
</reference>
<feature type="transmembrane region" description="Helical" evidence="1">
    <location>
        <begin position="303"/>
        <end position="328"/>
    </location>
</feature>
<sequence length="348" mass="40609">MVRIPRKDPKITPFSIRILDHETSNNIDSSHHTSHRLPSLLPALYYERPGDLVPASHNIIACIEKELNLDRLAQVQKWLWLAGLPLPPRAIHHQLLLGRQIFITEQMDMHLVWMTGRMFLKPLPRFLLEPDFWAEYLSCELGCRCSHEKESLPISQQECRRGILRRRALGFLFSYTALLSHESDFMIARDKHLLPREVEWPAWRMLVDQLDTQHIYPYIDPRFFHGELRLSRLNKMYALSQTPLCGYMPRWDQYGAFFHDHFTWLASGTLYIAVVLSAMQVGLATSSLQENKAFQSASYGFTVFSIFGPLITAFIILLLFFCVFIFNWTKAHNQKKARYSELQVLCNS</sequence>
<gene>
    <name evidence="2" type="ORF">N7452_004912</name>
</gene>
<dbReference type="PANTHER" id="PTHR34414:SF1">
    <property type="entry name" value="SUBTILISIN-LIKE SERINE PROTEASE"/>
    <property type="match status" value="1"/>
</dbReference>
<dbReference type="AlphaFoldDB" id="A0A9W9QK20"/>
<proteinExistence type="predicted"/>
<keyword evidence="1" id="KW-0812">Transmembrane</keyword>
<evidence type="ECO:0000256" key="1">
    <source>
        <dbReference type="SAM" id="Phobius"/>
    </source>
</evidence>
<keyword evidence="1" id="KW-1133">Transmembrane helix</keyword>
<protein>
    <recommendedName>
        <fullName evidence="4">Subtilisin-like serine protease</fullName>
    </recommendedName>
</protein>
<name>A0A9W9QK20_PENBR</name>
<evidence type="ECO:0000313" key="3">
    <source>
        <dbReference type="Proteomes" id="UP001147695"/>
    </source>
</evidence>